<evidence type="ECO:0000313" key="2">
    <source>
        <dbReference type="EMBL" id="GHO51926.1"/>
    </source>
</evidence>
<dbReference type="PANTHER" id="PTHR30543:SF21">
    <property type="entry name" value="NAD(P)H-DEPENDENT FMN REDUCTASE LOT6"/>
    <property type="match status" value="1"/>
</dbReference>
<feature type="domain" description="NADPH-dependent FMN reductase-like" evidence="1">
    <location>
        <begin position="1"/>
        <end position="145"/>
    </location>
</feature>
<dbReference type="InterPro" id="IPR029039">
    <property type="entry name" value="Flavoprotein-like_sf"/>
</dbReference>
<dbReference type="Proteomes" id="UP000654345">
    <property type="component" value="Unassembled WGS sequence"/>
</dbReference>
<dbReference type="Gene3D" id="3.40.50.360">
    <property type="match status" value="1"/>
</dbReference>
<protein>
    <submittedName>
        <fullName evidence="2">FMN reductase</fullName>
    </submittedName>
</protein>
<reference evidence="2 3" key="1">
    <citation type="journal article" date="2021" name="Int. J. Syst. Evol. Microbiol.">
        <title>Reticulibacter mediterranei gen. nov., sp. nov., within the new family Reticulibacteraceae fam. nov., and Ktedonospora formicarum gen. nov., sp. nov., Ktedonobacter robiniae sp. nov., Dictyobacter formicarum sp. nov. and Dictyobacter arantiisoli sp. nov., belonging to the class Ktedonobacteria.</title>
        <authorList>
            <person name="Yabe S."/>
            <person name="Zheng Y."/>
            <person name="Wang C.M."/>
            <person name="Sakai Y."/>
            <person name="Abe K."/>
            <person name="Yokota A."/>
            <person name="Donadio S."/>
            <person name="Cavaletti L."/>
            <person name="Monciardini P."/>
        </authorList>
    </citation>
    <scope>NUCLEOTIDE SEQUENCE [LARGE SCALE GENOMIC DNA]</scope>
    <source>
        <strain evidence="2 3">SOSP1-30</strain>
    </source>
</reference>
<name>A0ABQ3UGU0_9CHLR</name>
<evidence type="ECO:0000313" key="3">
    <source>
        <dbReference type="Proteomes" id="UP000654345"/>
    </source>
</evidence>
<proteinExistence type="predicted"/>
<dbReference type="EMBL" id="BNJG01000001">
    <property type="protein sequence ID" value="GHO51926.1"/>
    <property type="molecule type" value="Genomic_DNA"/>
</dbReference>
<dbReference type="Pfam" id="PF03358">
    <property type="entry name" value="FMN_red"/>
    <property type="match status" value="1"/>
</dbReference>
<dbReference type="RefSeq" id="WP_201368888.1">
    <property type="nucleotide sequence ID" value="NZ_BNJG01000001.1"/>
</dbReference>
<evidence type="ECO:0000259" key="1">
    <source>
        <dbReference type="Pfam" id="PF03358"/>
    </source>
</evidence>
<keyword evidence="3" id="KW-1185">Reference proteome</keyword>
<organism evidence="2 3">
    <name type="scientific">Ktedonobacter robiniae</name>
    <dbReference type="NCBI Taxonomy" id="2778365"/>
    <lineage>
        <taxon>Bacteria</taxon>
        <taxon>Bacillati</taxon>
        <taxon>Chloroflexota</taxon>
        <taxon>Ktedonobacteria</taxon>
        <taxon>Ktedonobacterales</taxon>
        <taxon>Ktedonobacteraceae</taxon>
        <taxon>Ktedonobacter</taxon>
    </lineage>
</organism>
<gene>
    <name evidence="2" type="ORF">KSB_04010</name>
</gene>
<dbReference type="PANTHER" id="PTHR30543">
    <property type="entry name" value="CHROMATE REDUCTASE"/>
    <property type="match status" value="1"/>
</dbReference>
<dbReference type="InterPro" id="IPR050712">
    <property type="entry name" value="NAD(P)H-dep_reductase"/>
</dbReference>
<accession>A0ABQ3UGU0</accession>
<comment type="caution">
    <text evidence="2">The sequence shown here is derived from an EMBL/GenBank/DDBJ whole genome shotgun (WGS) entry which is preliminary data.</text>
</comment>
<dbReference type="SUPFAM" id="SSF52218">
    <property type="entry name" value="Flavoproteins"/>
    <property type="match status" value="1"/>
</dbReference>
<dbReference type="InterPro" id="IPR005025">
    <property type="entry name" value="FMN_Rdtase-like_dom"/>
</dbReference>
<sequence>MHILAISGSLRASSTNTTLVRAIMRLAPSHMTFTLYEGLAGLPHFSPDLDGDEPPAAVRTLRQQLQSAAGVLICTPEYAFGVPGVLKNALDWTVSSGEFSDKPVAAISASPLWGGGENAHASLLLTLKALGTKVPEQGKLMIPHINKKLDANGDISDIETRQALLTLLEALAQTITVTPNK</sequence>